<evidence type="ECO:0000313" key="4">
    <source>
        <dbReference type="Proteomes" id="UP001272052"/>
    </source>
</evidence>
<proteinExistence type="predicted"/>
<dbReference type="InterPro" id="IPR036390">
    <property type="entry name" value="WH_DNA-bd_sf"/>
</dbReference>
<dbReference type="Pfam" id="PF12840">
    <property type="entry name" value="HTH_20"/>
    <property type="match status" value="1"/>
</dbReference>
<dbReference type="SUPFAM" id="SSF46785">
    <property type="entry name" value="Winged helix' DNA-binding domain"/>
    <property type="match status" value="1"/>
</dbReference>
<protein>
    <recommendedName>
        <fullName evidence="2">HTH arsR-type domain-containing protein</fullName>
    </recommendedName>
</protein>
<dbReference type="InterPro" id="IPR036388">
    <property type="entry name" value="WH-like_DNA-bd_sf"/>
</dbReference>
<sequence>MATKPTTSKKPAKSPKKGGRAPKEESQTESTQMFAAVSSQMRQRILQLLAMEDMHISAIARDLGISVPVASKHIKVLEEAGLIERKIYGKTHVFSLLKKNFTGAFDSFAPVKRLEVEKGTSLMEAFKTVSVVEVKNIDGKDFIVAADGEEGFYLYEVNGKLIDKRAEDFILEEDAVVEWKRLEPVTKKKLIVSVKKEEDQKEKRKGYYESLI</sequence>
<evidence type="ECO:0000313" key="3">
    <source>
        <dbReference type="EMBL" id="MDV0445360.1"/>
    </source>
</evidence>
<dbReference type="PROSITE" id="PS50987">
    <property type="entry name" value="HTH_ARSR_2"/>
    <property type="match status" value="1"/>
</dbReference>
<dbReference type="EMBL" id="JAWDKC010000015">
    <property type="protein sequence ID" value="MDV0445360.1"/>
    <property type="molecule type" value="Genomic_DNA"/>
</dbReference>
<dbReference type="InterPro" id="IPR001845">
    <property type="entry name" value="HTH_ArsR_DNA-bd_dom"/>
</dbReference>
<dbReference type="InterPro" id="IPR011991">
    <property type="entry name" value="ArsR-like_HTH"/>
</dbReference>
<feature type="domain" description="HTH arsR-type" evidence="2">
    <location>
        <begin position="22"/>
        <end position="116"/>
    </location>
</feature>
<feature type="compositionally biased region" description="Basic residues" evidence="1">
    <location>
        <begin position="10"/>
        <end position="20"/>
    </location>
</feature>
<organism evidence="3 4">
    <name type="scientific">Methanimicrococcus hacksteinii</name>
    <dbReference type="NCBI Taxonomy" id="3028293"/>
    <lineage>
        <taxon>Archaea</taxon>
        <taxon>Methanobacteriati</taxon>
        <taxon>Methanobacteriota</taxon>
        <taxon>Stenosarchaea group</taxon>
        <taxon>Methanomicrobia</taxon>
        <taxon>Methanosarcinales</taxon>
        <taxon>Methanosarcinaceae</taxon>
        <taxon>Methanimicrococcus</taxon>
    </lineage>
</organism>
<reference evidence="3 4" key="1">
    <citation type="submission" date="2023-06" db="EMBL/GenBank/DDBJ databases">
        <title>Genome sequence of Methanimicrococcus sp. At1.</title>
        <authorList>
            <person name="Protasov E."/>
            <person name="Platt K."/>
            <person name="Poehlein A."/>
            <person name="Daniel R."/>
            <person name="Brune A."/>
        </authorList>
    </citation>
    <scope>NUCLEOTIDE SEQUENCE [LARGE SCALE GENOMIC DNA]</scope>
    <source>
        <strain evidence="3 4">At1</strain>
    </source>
</reference>
<evidence type="ECO:0000259" key="2">
    <source>
        <dbReference type="PROSITE" id="PS50987"/>
    </source>
</evidence>
<dbReference type="CDD" id="cd00090">
    <property type="entry name" value="HTH_ARSR"/>
    <property type="match status" value="1"/>
</dbReference>
<dbReference type="Gene3D" id="1.10.10.10">
    <property type="entry name" value="Winged helix-like DNA-binding domain superfamily/Winged helix DNA-binding domain"/>
    <property type="match status" value="1"/>
</dbReference>
<dbReference type="SMART" id="SM00418">
    <property type="entry name" value="HTH_ARSR"/>
    <property type="match status" value="1"/>
</dbReference>
<keyword evidence="4" id="KW-1185">Reference proteome</keyword>
<name>A0ABU3VR35_9EURY</name>
<gene>
    <name evidence="3" type="ORF">MmiAt1_09350</name>
</gene>
<accession>A0ABU3VR35</accession>
<comment type="caution">
    <text evidence="3">The sequence shown here is derived from an EMBL/GenBank/DDBJ whole genome shotgun (WGS) entry which is preliminary data.</text>
</comment>
<dbReference type="Proteomes" id="UP001272052">
    <property type="component" value="Unassembled WGS sequence"/>
</dbReference>
<dbReference type="PANTHER" id="PTHR38600">
    <property type="entry name" value="TRANSCRIPTIONAL REGULATORY PROTEIN"/>
    <property type="match status" value="1"/>
</dbReference>
<evidence type="ECO:0000256" key="1">
    <source>
        <dbReference type="SAM" id="MobiDB-lite"/>
    </source>
</evidence>
<feature type="region of interest" description="Disordered" evidence="1">
    <location>
        <begin position="1"/>
        <end position="34"/>
    </location>
</feature>
<dbReference type="RefSeq" id="WP_318785778.1">
    <property type="nucleotide sequence ID" value="NZ_JAWDKC010000015.1"/>
</dbReference>
<dbReference type="PRINTS" id="PR00778">
    <property type="entry name" value="HTHARSR"/>
</dbReference>
<dbReference type="PANTHER" id="PTHR38600:SF1">
    <property type="entry name" value="TRANSCRIPTIONAL REGULATORY PROTEIN"/>
    <property type="match status" value="1"/>
</dbReference>